<feature type="compositionally biased region" description="Basic and acidic residues" evidence="1">
    <location>
        <begin position="2864"/>
        <end position="2874"/>
    </location>
</feature>
<gene>
    <name evidence="4" type="primary">algE7_1</name>
    <name evidence="4" type="ORF">NCTC12722_02327</name>
</gene>
<dbReference type="InterPro" id="IPR001343">
    <property type="entry name" value="Hemolysn_Ca-bd"/>
</dbReference>
<sequence length="3860" mass="394791">MNERVWIAQADTTPVQNPVPLKVVTVVKPGSEQAITIDLGFDQKTKVDLSSVANEKMTMVHVGTKLIVLFDNHSTVTIEPFFDSTGKPLANLDVNLGAGHDVTGDQFASLFPITEDQSVLPAAGGGGSPASGADFHSPTVDPLAIGNPLPLLGPEELGNFQVNLPLGPQSSFIDTAPEITITPAGVDLNGHNIVDEAGIVAHAGQPGGTSAGNGSAVAHGTFTLTDVDGLADIKSLTINGTVIAIADLVTATTASPIIGSNGHGTLVITDYDAATGVGHYTYTLNTSVTESPAQNNGADIVANGDSFTVVVTDNSNIASNPATILVDIKDDVPSITVNQTVPTLTVDESFLANGTTPDPGLGHTVDTKDFGSAFTVVQGADGGTVSYALNLVSGSSNLIDSATDTAVVLTQSGNTVSGYVAGHEGDSTYLVFTLSVDAATGSTTLTQDRAVHELDTSSNNEGINLAGNLVTLTVSVTDGDGDITSQTLDLGSRVTFLDDGPVLVVNASQTATVNEDNIFDLLTHGTSPDFPGGTDLLGAAYTTGSLSGLVNFGADGKGSFSFVTGGELTSALASLNALGLTSHGNDLHFAIATSGPFAGDLIATTGSGQNTHVILDLHVSSNGNYIVQLFDAIDHDTPPTGTADENTTLQDNGVNSSHDTINFGALIQATDGDGDHVTLDGAFKVTIIDDVPQVSLSANPLSYVGIDESAGSQDGFLGTPPNDTTSSTVRGYFAAFEAAHAGNDLGNDTDIAHAVAGSPAIAYAHGSLPVVIPLINAGADGVASVVYSLQAASAGVYSGVQTTDGHKIYLYEDAATGLIVGRVGDAGGADDHGTIAFAIAIEQNGDIDIAQYLSLKEFNTNSNNETVSLADGAIKAVVTVTDGDGDVASDTANIGSHILFYDDGPTLIVGAKITAAVDEDGLSWANKDVPLLPSEVTGTGSATANSAAFGSLATLINFGADGLGSFGFKTIDTPQATGLTSDHQAISIEVVNGTLVGFTGSDPSQNQVFTLTLSADGSYTFTLLKELDHPSLDGKPGDNSENSLSIDLSGYITATDGDGDSVSLGKGTFTVSVLDDIPVVSARDVGSTTTTTTTIESVTEHFDVKAGNVTALGLGITGDQNSHNLLLTAPGHTVNTNSDDIGVGNQWIDNSSEVLNLNFVTGLQANNSYTGVDPHSSVSFTVGVNGNKNAVVFIDATSGGSFVALSFEVNGQPTTHVHEVFQGGNPIGYVLDGVDSGSVITVNAATSGNTFDLLQVSNYDGVKYDGTNSFSGDKFHISGVETTVMAPVVHTVTTPETFTISEDESAGINTAGDPNPANDVAAPASGTDAYNVIYKVGAIGYAESTESVLVSDNGQNFTALFTGNAGADQPGTWSFAVTDASGKAFAGVDSGLTTLDHTHILLTTAADGSLVGSANGAEVFKVYVDHDGHVWIAQYQPIYNPIAGSDAAAFDDIVTVATDLHIKATLTDSDGDSVSAVSGVSLKVQFQDDGPTLTVTAPDHAGNSFFFDGFVENNNEWGTGSGINTSGTAGSWTVSTSGTGHDGSGTVQLERVGDGYQGMHSSTHGYMVDLDASSRDVKISQTISLQAGDHYVLTFEAGAPIPDSAHLEVWFGGQKIFDLDPTNTMQTYSLELIGGSGDHSNLLEFRETGTADNQGTYIANVHVGNAIVIDETAGHDSDSNETTDPAVIALFSGTLADAGHDAAFGAPQYATGTGSAVNIVADFGTDGPQGGSAAAATTYSLTVGNVNSGLVTTDNHAISLSVENGVVVGRYDSDNNGSLDSIAVAFAIDPHTGVVSVVQYVSLQHPDHTSSDEGLYLNSGSLTAQVTIVDGDGDYVTKGADISTAIRFEDDGPSASNYTGDNFAEGSGSHDVGVAVTLLHINAGADGLGSITFSAGDHGGSLSIDNNGHLIYTSPADVTSATTVTETFSYTVTDGDGDAVTRQITFGVTDVGVTNVSVSNNAVVDEDDIPVIGNNDHAPGDETTVATGHISYTLGPDSLQSVVLSADTSGITKLDGTAIHTIWDSTHQMLIGYGGNDVTDVVFTIAVTGADHTGADYKVTLLEPITHPGHDDPSNSGLTSYEDDKTFTVTATVTDSDNSQGTANFTVSINDDSPVILSPEDKSTSEANIASSSATAHGSLDIHFGADGPAAPAAPASSGTPHTFDFNTVQQDGLLQHTIGDFTFASNQGVANVTGYTGQLYGSVVTITANAGPFTLTSMDLGLNASSNGPQFDNVTLIGTDTHGQQITVVVQLGGLMNNADLGGTAALPNTFNAAGTLLDGVQLTSLQIVTPNNINANGSVAVDNIVLNSGSAPLTHGDVSFTDLATAINNVTIADSDGHTVSPAALTSHGETVHYALLDSVTLVGYTGDTAPTAVDGANVVFSVVLSQDANNPNGAYDFTLKQPLDDLPSSVSDLKFTFDFTAKDGDGDATSGHFSVDVQDDVPHPVVAATDVTLTIDESAGDQSGTDDSLGAANTPLPAAFAGLGTPIEIAHSSGPVVSSSGSYGADGPGSTPPAYALLVASGGVDSGLTATDGNKIFLYEENGLVIGRESVSGNPESNGAIAFAISLDSTTGVVTIAEYTAIHHPDKNDPNDSVSMDSDALQATVTFTDGDGDHVTSTPVSIGGQIHFLDDGPAIIPTPANLIVNGSFEQGHDDLGNGQWSIYHSIPGWTSYDPSTGQPHGTVPFEIQTGNVSGITAEDGNSVVELDSDASGNWNVHGADNYNDAAQVNGQTPTNATIEQVVTTQAGQTYELTFWYAVRPGAADNDSSGMKVLWNGAPVEEIDSTGMTAGVWHQYTVFVVGTGHDTLSFQGEGTQDTWGALLDNVSLVPMTVVDEDGLRVVAGDAVTGNHDSQPGDVNVPDSDHRDGTGDHNEATATGYLNINWGADNYDTADSYSDASGFTQDGVGRSVTFTNNHVGIFGAADPTGATLSSHGDAITFALSQDGTKLIGTAQHGTDDPRTVIEVTLSDDGTGAFHVILHDALDQAAGNNENNIILTFNYTATDSDGDHVAGTFSVMVNDDVPVLTGQIAAGSVNEADMFVLKTVETQNLDFSSTGLGASHLHASGGTGIAVVSFGGNSNLQGPDQNPGATTLVFTADSGTTFTLNSIALGLYGANSGSSDVVLKGYDANGNLIATATFTADNVGGNPAAIINSIFNGAADPDFGSVQLSKLEIIPPSTLGGRVVIDNLQVTETTTTITSTPHEVETVVDLTPLVSMGADSPGTWSIASFATQEVHFTQGITVDPASYNGTPITISSPDGHTIVGMAGGELIFTLTLSPDGHATFDLFKPIDGGTLRSIDFSQFVTVTDSDGDPLTLANGDFIINVNSTDHLPTVSAEAISVSEAGLPAHDGLPAGSHAGDGSNSHAGSIAITPGDGLTTVTIDGVAVTAVGQLFESQDHLGTLKITSISATEIDYVYTLATNTSGDNTHDSFNVVVTDADHETSTATLTIDIVDDVPTAHLDTDSTGTGTTATGNVITGDSTTHPDGADVLGADGAKIAQVVGYNDTETTTDSSHNFHVAGQYGTLVINENGDYTYTRDPSANGAGTDTFTYTLMDGDGDPSSSTLTINLDANNQPPAVHNTNIDYFVHDGGHDFKISIPISDLLSTLHDPENDPLSIVSGSLTNGATFDGNGNILFTVEKGHDHDTTTFSYTVTDGTNQVQEQVTIERHTDNSTSPTSGNDFFIVADGYGGVNFSGGTGDDILIGSSANDTLNGGPGNDILRGGGGNDTLIGGDGIDILQGGAGSDHFRFNALSELGDHILDFSGSAGQGDVIELLGTAFGGVSWKGNGSLNEAIYTGNDAATHTLDSSQHFAYDQSSGTLYYDTNGGDASGGSRVVLAVLDNHAAIQATDIHKV</sequence>
<dbReference type="InterPro" id="IPR010221">
    <property type="entry name" value="VCBS_dom"/>
</dbReference>
<dbReference type="PROSITE" id="PS00330">
    <property type="entry name" value="HEMOLYSIN_CALCIUM"/>
    <property type="match status" value="3"/>
</dbReference>
<feature type="domain" description="DUF5801" evidence="3">
    <location>
        <begin position="944"/>
        <end position="1063"/>
    </location>
</feature>
<dbReference type="Pfam" id="PF17963">
    <property type="entry name" value="Big_9"/>
    <property type="match status" value="1"/>
</dbReference>
<evidence type="ECO:0000259" key="2">
    <source>
        <dbReference type="Pfam" id="PF17892"/>
    </source>
</evidence>
<dbReference type="NCBIfam" id="TIGR01965">
    <property type="entry name" value="VCBS_repeat"/>
    <property type="match status" value="1"/>
</dbReference>
<dbReference type="InterPro" id="IPR018511">
    <property type="entry name" value="Hemolysin-typ_Ca-bd_CS"/>
</dbReference>
<dbReference type="InterPro" id="IPR043824">
    <property type="entry name" value="DUF5801"/>
</dbReference>
<dbReference type="OrthoDB" id="8143322at2"/>
<feature type="domain" description="DUF5801" evidence="3">
    <location>
        <begin position="748"/>
        <end position="895"/>
    </location>
</feature>
<evidence type="ECO:0000259" key="3">
    <source>
        <dbReference type="Pfam" id="PF19116"/>
    </source>
</evidence>
<dbReference type="InterPro" id="IPR019959">
    <property type="entry name" value="T1SS-143_rpt-cont_dom"/>
</dbReference>
<name>A0A380W8Z6_AFIFE</name>
<dbReference type="EMBL" id="UIGB01000001">
    <property type="protein sequence ID" value="SUU85119.1"/>
    <property type="molecule type" value="Genomic_DNA"/>
</dbReference>
<evidence type="ECO:0000256" key="1">
    <source>
        <dbReference type="SAM" id="MobiDB-lite"/>
    </source>
</evidence>
<dbReference type="InterPro" id="IPR011049">
    <property type="entry name" value="Serralysin-like_metalloprot_C"/>
</dbReference>
<evidence type="ECO:0000313" key="4">
    <source>
        <dbReference type="EMBL" id="SUU85119.1"/>
    </source>
</evidence>
<dbReference type="NCBIfam" id="TIGR03660">
    <property type="entry name" value="T1SS_rpt_143"/>
    <property type="match status" value="1"/>
</dbReference>
<feature type="compositionally biased region" description="Low complexity" evidence="1">
    <location>
        <begin position="2145"/>
        <end position="2159"/>
    </location>
</feature>
<feature type="domain" description="DUF5801" evidence="3">
    <location>
        <begin position="1667"/>
        <end position="1843"/>
    </location>
</feature>
<feature type="domain" description="DUF5801" evidence="3">
    <location>
        <begin position="343"/>
        <end position="491"/>
    </location>
</feature>
<dbReference type="Proteomes" id="UP000254343">
    <property type="component" value="Unassembled WGS sequence"/>
</dbReference>
<keyword evidence="4" id="KW-0413">Isomerase</keyword>
<protein>
    <submittedName>
        <fullName evidence="4">Poly(Beta-D-mannuronate) C5 epimerase 7</fullName>
        <ecNumber evidence="4">5.1.3.-</ecNumber>
    </submittedName>
</protein>
<dbReference type="GO" id="GO:0016853">
    <property type="term" value="F:isomerase activity"/>
    <property type="evidence" value="ECO:0007669"/>
    <property type="project" value="UniProtKB-KW"/>
</dbReference>
<dbReference type="Pfam" id="PF19116">
    <property type="entry name" value="DUF5801"/>
    <property type="match status" value="6"/>
</dbReference>
<accession>A0A380W8Z6</accession>
<proteinExistence type="predicted"/>
<dbReference type="SUPFAM" id="SSF51120">
    <property type="entry name" value="beta-Roll"/>
    <property type="match status" value="1"/>
</dbReference>
<feature type="domain" description="Cadherin-like" evidence="2">
    <location>
        <begin position="3509"/>
        <end position="3574"/>
    </location>
</feature>
<dbReference type="Gene3D" id="2.60.120.260">
    <property type="entry name" value="Galactose-binding domain-like"/>
    <property type="match status" value="2"/>
</dbReference>
<feature type="domain" description="DUF5801" evidence="3">
    <location>
        <begin position="2456"/>
        <end position="2621"/>
    </location>
</feature>
<dbReference type="Pfam" id="PF00353">
    <property type="entry name" value="HemolysinCabind"/>
    <property type="match status" value="1"/>
</dbReference>
<dbReference type="InterPro" id="IPR041690">
    <property type="entry name" value="Cadherin_5"/>
</dbReference>
<feature type="domain" description="DUF5801" evidence="3">
    <location>
        <begin position="1346"/>
        <end position="1477"/>
    </location>
</feature>
<feature type="region of interest" description="Disordered" evidence="1">
    <location>
        <begin position="2141"/>
        <end position="2161"/>
    </location>
</feature>
<feature type="region of interest" description="Disordered" evidence="1">
    <location>
        <begin position="2848"/>
        <end position="2874"/>
    </location>
</feature>
<dbReference type="GO" id="GO:0005509">
    <property type="term" value="F:calcium ion binding"/>
    <property type="evidence" value="ECO:0007669"/>
    <property type="project" value="InterPro"/>
</dbReference>
<dbReference type="PRINTS" id="PR00313">
    <property type="entry name" value="CABNDNGRPT"/>
</dbReference>
<dbReference type="Pfam" id="PF17892">
    <property type="entry name" value="Cadherin_5"/>
    <property type="match status" value="1"/>
</dbReference>
<evidence type="ECO:0000313" key="5">
    <source>
        <dbReference type="Proteomes" id="UP000254343"/>
    </source>
</evidence>
<dbReference type="RefSeq" id="WP_002715944.1">
    <property type="nucleotide sequence ID" value="NZ_UFSI01000001.1"/>
</dbReference>
<organism evidence="4 5">
    <name type="scientific">Afipia felis</name>
    <name type="common">Cat scratch disease bacillus</name>
    <dbReference type="NCBI Taxonomy" id="1035"/>
    <lineage>
        <taxon>Bacteria</taxon>
        <taxon>Pseudomonadati</taxon>
        <taxon>Pseudomonadota</taxon>
        <taxon>Alphaproteobacteria</taxon>
        <taxon>Hyphomicrobiales</taxon>
        <taxon>Nitrobacteraceae</taxon>
        <taxon>Afipia</taxon>
    </lineage>
</organism>
<reference evidence="4 5" key="1">
    <citation type="submission" date="2018-06" db="EMBL/GenBank/DDBJ databases">
        <authorList>
            <consortium name="Pathogen Informatics"/>
            <person name="Doyle S."/>
        </authorList>
    </citation>
    <scope>NUCLEOTIDE SEQUENCE [LARGE SCALE GENOMIC DNA]</scope>
    <source>
        <strain evidence="4 5">NCTC12722</strain>
    </source>
</reference>
<dbReference type="EC" id="5.1.3.-" evidence="4"/>